<keyword evidence="3" id="KW-0378">Hydrolase</keyword>
<keyword evidence="4" id="KW-1185">Reference proteome</keyword>
<evidence type="ECO:0000313" key="4">
    <source>
        <dbReference type="Proteomes" id="UP000698222"/>
    </source>
</evidence>
<comment type="caution">
    <text evidence="3">The sequence shown here is derived from an EMBL/GenBank/DDBJ whole genome shotgun (WGS) entry which is preliminary data.</text>
</comment>
<accession>A0ABS4YNU5</accession>
<organism evidence="3 4">
    <name type="scientific">Brachybacterium fresconis</name>
    <dbReference type="NCBI Taxonomy" id="173363"/>
    <lineage>
        <taxon>Bacteria</taxon>
        <taxon>Bacillati</taxon>
        <taxon>Actinomycetota</taxon>
        <taxon>Actinomycetes</taxon>
        <taxon>Micrococcales</taxon>
        <taxon>Dermabacteraceae</taxon>
        <taxon>Brachybacterium</taxon>
    </lineage>
</organism>
<evidence type="ECO:0000259" key="2">
    <source>
        <dbReference type="Pfam" id="PF03819"/>
    </source>
</evidence>
<reference evidence="3 4" key="1">
    <citation type="submission" date="2021-03" db="EMBL/GenBank/DDBJ databases">
        <title>Sequencing the genomes of 1000 actinobacteria strains.</title>
        <authorList>
            <person name="Klenk H.-P."/>
        </authorList>
    </citation>
    <scope>NUCLEOTIDE SEQUENCE [LARGE SCALE GENOMIC DNA]</scope>
    <source>
        <strain evidence="3 4">DSM 14564</strain>
    </source>
</reference>
<dbReference type="InterPro" id="IPR004518">
    <property type="entry name" value="MazG-like_dom"/>
</dbReference>
<dbReference type="Gene3D" id="1.10.287.1080">
    <property type="entry name" value="MazG-like"/>
    <property type="match status" value="1"/>
</dbReference>
<feature type="domain" description="NTP pyrophosphohydrolase MazG-like" evidence="2">
    <location>
        <begin position="31"/>
        <end position="93"/>
    </location>
</feature>
<dbReference type="EMBL" id="JAGIOC010000001">
    <property type="protein sequence ID" value="MBP2410082.1"/>
    <property type="molecule type" value="Genomic_DNA"/>
</dbReference>
<dbReference type="GO" id="GO:0016787">
    <property type="term" value="F:hydrolase activity"/>
    <property type="evidence" value="ECO:0007669"/>
    <property type="project" value="UniProtKB-KW"/>
</dbReference>
<protein>
    <submittedName>
        <fullName evidence="3">NTP pyrophosphatase (Non-canonical NTP hydrolase)</fullName>
    </submittedName>
</protein>
<name>A0ABS4YNU5_9MICO</name>
<gene>
    <name evidence="3" type="ORF">JOF44_002985</name>
</gene>
<dbReference type="CDD" id="cd11538">
    <property type="entry name" value="NTP-PPase_u1"/>
    <property type="match status" value="1"/>
</dbReference>
<dbReference type="Proteomes" id="UP000698222">
    <property type="component" value="Unassembled WGS sequence"/>
</dbReference>
<proteinExistence type="predicted"/>
<evidence type="ECO:0000256" key="1">
    <source>
        <dbReference type="SAM" id="MobiDB-lite"/>
    </source>
</evidence>
<dbReference type="SUPFAM" id="SSF101386">
    <property type="entry name" value="all-alpha NTP pyrophosphatases"/>
    <property type="match status" value="1"/>
</dbReference>
<dbReference type="RefSeq" id="WP_209893098.1">
    <property type="nucleotide sequence ID" value="NZ_BAAAJV010000041.1"/>
</dbReference>
<feature type="region of interest" description="Disordered" evidence="1">
    <location>
        <begin position="106"/>
        <end position="126"/>
    </location>
</feature>
<sequence length="126" mass="13671">MELNHLADRIEKLSAQYAEVYDIERSGQWALLKLTEEVGELAQAHLTASGQSRDRGRTPEEQERVVADELGDVLGMCLVYARQMGIDPEQAVADKWFRYERAGSAAVGQPHGANGSPLGASAASDS</sequence>
<evidence type="ECO:0000313" key="3">
    <source>
        <dbReference type="EMBL" id="MBP2410082.1"/>
    </source>
</evidence>
<dbReference type="Pfam" id="PF03819">
    <property type="entry name" value="MazG"/>
    <property type="match status" value="1"/>
</dbReference>